<dbReference type="PRINTS" id="PR00411">
    <property type="entry name" value="PNDRDTASEI"/>
</dbReference>
<sequence>MIKMKIKVIIIGAAATGMGVASKLLRSEKNSDKNFDIHVYQEKNYISLGACGIPYYIANEFKDKKLLNDRTKKDFSEKTNNKNKIKIHLNENFIKVDTAKQEIHVKKTTDDKTKAKVVSYHALVIATGAKPKIPPPFSHGILPHNVYNVFTKEDAINLKKAMKNAKKIVIIGGGFIGMEMAEACLKQKKDVTIVEMKDRLMADAVDKEFSQLIYDELTKKNINHKTKSKNDATILLNYQVEELMMTHNNVNDLRLRSVSDKKNGKTIPCDLVILAVGFEPNTNFYKIATLN</sequence>
<comment type="cofactor">
    <cofactor evidence="1">
        <name>FAD</name>
        <dbReference type="ChEBI" id="CHEBI:57692"/>
    </cofactor>
</comment>
<dbReference type="SUPFAM" id="SSF51905">
    <property type="entry name" value="FAD/NAD(P)-binding domain"/>
    <property type="match status" value="1"/>
</dbReference>
<evidence type="ECO:0000259" key="6">
    <source>
        <dbReference type="Pfam" id="PF07992"/>
    </source>
</evidence>
<dbReference type="PRINTS" id="PR00368">
    <property type="entry name" value="FADPNR"/>
</dbReference>
<evidence type="ECO:0000256" key="3">
    <source>
        <dbReference type="ARBA" id="ARBA00022827"/>
    </source>
</evidence>
<reference evidence="7 8" key="1">
    <citation type="journal article" date="2022" name="Front. Microbiol.">
        <title>Male-killing mechanisms vary between Spiroplasma species.</title>
        <authorList>
            <person name="Arai H."/>
            <person name="Inoue M."/>
            <person name="Kageyama D."/>
        </authorList>
    </citation>
    <scope>NUCLEOTIDE SEQUENCE [LARGE SCALE GENOMIC DNA]</scope>
    <source>
        <strain evidence="8">sHm</strain>
    </source>
</reference>
<gene>
    <name evidence="7" type="ORF">SHM_00820</name>
</gene>
<dbReference type="PANTHER" id="PTHR43429">
    <property type="entry name" value="PYRIDINE NUCLEOTIDE-DISULFIDE OXIDOREDUCTASE DOMAIN-CONTAINING"/>
    <property type="match status" value="1"/>
</dbReference>
<protein>
    <recommendedName>
        <fullName evidence="6">FAD/NAD(P)-binding domain-containing protein</fullName>
    </recommendedName>
</protein>
<keyword evidence="3" id="KW-0274">FAD</keyword>
<evidence type="ECO:0000313" key="7">
    <source>
        <dbReference type="EMBL" id="BDT02436.1"/>
    </source>
</evidence>
<keyword evidence="8" id="KW-1185">Reference proteome</keyword>
<evidence type="ECO:0000256" key="5">
    <source>
        <dbReference type="ARBA" id="ARBA00023284"/>
    </source>
</evidence>
<accession>A0ABM8BRH1</accession>
<dbReference type="Pfam" id="PF07992">
    <property type="entry name" value="Pyr_redox_2"/>
    <property type="match status" value="1"/>
</dbReference>
<evidence type="ECO:0000256" key="1">
    <source>
        <dbReference type="ARBA" id="ARBA00001974"/>
    </source>
</evidence>
<keyword evidence="4" id="KW-0560">Oxidoreductase</keyword>
<evidence type="ECO:0000313" key="8">
    <source>
        <dbReference type="Proteomes" id="UP001163387"/>
    </source>
</evidence>
<dbReference type="Proteomes" id="UP001163387">
    <property type="component" value="Chromosome"/>
</dbReference>
<evidence type="ECO:0000256" key="2">
    <source>
        <dbReference type="ARBA" id="ARBA00022630"/>
    </source>
</evidence>
<organism evidence="7 8">
    <name type="scientific">Spiroplasma ixodetis</name>
    <dbReference type="NCBI Taxonomy" id="2141"/>
    <lineage>
        <taxon>Bacteria</taxon>
        <taxon>Bacillati</taxon>
        <taxon>Mycoplasmatota</taxon>
        <taxon>Mollicutes</taxon>
        <taxon>Entomoplasmatales</taxon>
        <taxon>Spiroplasmataceae</taxon>
        <taxon>Spiroplasma</taxon>
    </lineage>
</organism>
<dbReference type="EMBL" id="AP026933">
    <property type="protein sequence ID" value="BDT02436.1"/>
    <property type="molecule type" value="Genomic_DNA"/>
</dbReference>
<proteinExistence type="predicted"/>
<dbReference type="InterPro" id="IPR050260">
    <property type="entry name" value="FAD-bd_OxRdtase"/>
</dbReference>
<feature type="domain" description="FAD/NAD(P)-binding" evidence="6">
    <location>
        <begin position="7"/>
        <end position="286"/>
    </location>
</feature>
<dbReference type="InterPro" id="IPR023753">
    <property type="entry name" value="FAD/NAD-binding_dom"/>
</dbReference>
<dbReference type="InterPro" id="IPR036188">
    <property type="entry name" value="FAD/NAD-bd_sf"/>
</dbReference>
<name>A0ABM8BRH1_9MOLU</name>
<dbReference type="Gene3D" id="3.50.50.60">
    <property type="entry name" value="FAD/NAD(P)-binding domain"/>
    <property type="match status" value="2"/>
</dbReference>
<keyword evidence="5" id="KW-0676">Redox-active center</keyword>
<keyword evidence="2" id="KW-0285">Flavoprotein</keyword>
<evidence type="ECO:0000256" key="4">
    <source>
        <dbReference type="ARBA" id="ARBA00023002"/>
    </source>
</evidence>
<dbReference type="PANTHER" id="PTHR43429:SF1">
    <property type="entry name" value="NAD(P)H SULFUR OXIDOREDUCTASE (COA-DEPENDENT)"/>
    <property type="match status" value="1"/>
</dbReference>